<evidence type="ECO:0000313" key="5">
    <source>
        <dbReference type="EMBL" id="OGM33389.1"/>
    </source>
</evidence>
<comment type="caution">
    <text evidence="5">The sequence shown here is derived from an EMBL/GenBank/DDBJ whole genome shotgun (WGS) entry which is preliminary data.</text>
</comment>
<proteinExistence type="inferred from homology"/>
<protein>
    <recommendedName>
        <fullName evidence="4">50S ribosomal protein L23</fullName>
    </recommendedName>
</protein>
<dbReference type="Gene3D" id="3.30.70.330">
    <property type="match status" value="1"/>
</dbReference>
<dbReference type="GO" id="GO:0003735">
    <property type="term" value="F:structural constituent of ribosome"/>
    <property type="evidence" value="ECO:0007669"/>
    <property type="project" value="InterPro"/>
</dbReference>
<evidence type="ECO:0000256" key="4">
    <source>
        <dbReference type="ARBA" id="ARBA00035481"/>
    </source>
</evidence>
<dbReference type="GO" id="GO:1990904">
    <property type="term" value="C:ribonucleoprotein complex"/>
    <property type="evidence" value="ECO:0007669"/>
    <property type="project" value="UniProtKB-KW"/>
</dbReference>
<reference evidence="5 6" key="1">
    <citation type="journal article" date="2016" name="Nat. Commun.">
        <title>Thousands of microbial genomes shed light on interconnected biogeochemical processes in an aquifer system.</title>
        <authorList>
            <person name="Anantharaman K."/>
            <person name="Brown C.T."/>
            <person name="Hug L.A."/>
            <person name="Sharon I."/>
            <person name="Castelle C.J."/>
            <person name="Probst A.J."/>
            <person name="Thomas B.C."/>
            <person name="Singh A."/>
            <person name="Wilkins M.J."/>
            <person name="Karaoz U."/>
            <person name="Brodie E.L."/>
            <person name="Williams K.H."/>
            <person name="Hubbard S.S."/>
            <person name="Banfield J.F."/>
        </authorList>
    </citation>
    <scope>NUCLEOTIDE SEQUENCE [LARGE SCALE GENOMIC DNA]</scope>
</reference>
<dbReference type="InterPro" id="IPR012678">
    <property type="entry name" value="Ribosomal_uL23/eL15/eS24_sf"/>
</dbReference>
<dbReference type="GO" id="GO:0006412">
    <property type="term" value="P:translation"/>
    <property type="evidence" value="ECO:0007669"/>
    <property type="project" value="InterPro"/>
</dbReference>
<sequence>MIKPILTEKSLAEAKAGRYSFWVPARSTKHQIKKLIGETFGVHVVRVRTQSRAGGIKTTLTRRKITVSPQKKAIVSLKAKEKIDLFEGEKK</sequence>
<evidence type="ECO:0000256" key="1">
    <source>
        <dbReference type="ARBA" id="ARBA00006700"/>
    </source>
</evidence>
<dbReference type="AlphaFoldDB" id="A0A1F7Z2U0"/>
<evidence type="ECO:0000313" key="6">
    <source>
        <dbReference type="Proteomes" id="UP000178870"/>
    </source>
</evidence>
<keyword evidence="3" id="KW-0687">Ribonucleoprotein</keyword>
<dbReference type="SUPFAM" id="SSF54189">
    <property type="entry name" value="Ribosomal proteins S24e, L23 and L15e"/>
    <property type="match status" value="1"/>
</dbReference>
<accession>A0A1F7Z2U0</accession>
<organism evidence="5 6">
    <name type="scientific">Candidatus Woesebacteria bacterium RIFCSPHIGHO2_01_FULL_44_21</name>
    <dbReference type="NCBI Taxonomy" id="1802503"/>
    <lineage>
        <taxon>Bacteria</taxon>
        <taxon>Candidatus Woeseibacteriota</taxon>
    </lineage>
</organism>
<gene>
    <name evidence="5" type="ORF">A2803_04280</name>
</gene>
<keyword evidence="2 5" id="KW-0689">Ribosomal protein</keyword>
<dbReference type="GO" id="GO:0005840">
    <property type="term" value="C:ribosome"/>
    <property type="evidence" value="ECO:0007669"/>
    <property type="project" value="UniProtKB-KW"/>
</dbReference>
<dbReference type="EMBL" id="MGGP01000003">
    <property type="protein sequence ID" value="OGM33389.1"/>
    <property type="molecule type" value="Genomic_DNA"/>
</dbReference>
<dbReference type="Proteomes" id="UP000178870">
    <property type="component" value="Unassembled WGS sequence"/>
</dbReference>
<evidence type="ECO:0000256" key="3">
    <source>
        <dbReference type="ARBA" id="ARBA00023274"/>
    </source>
</evidence>
<dbReference type="Pfam" id="PF00276">
    <property type="entry name" value="Ribosomal_L23"/>
    <property type="match status" value="1"/>
</dbReference>
<evidence type="ECO:0000256" key="2">
    <source>
        <dbReference type="ARBA" id="ARBA00022980"/>
    </source>
</evidence>
<dbReference type="InterPro" id="IPR013025">
    <property type="entry name" value="Ribosomal_uL23-like"/>
</dbReference>
<name>A0A1F7Z2U0_9BACT</name>
<comment type="similarity">
    <text evidence="1">Belongs to the universal ribosomal protein uL23 family.</text>
</comment>
<dbReference type="InterPro" id="IPR012677">
    <property type="entry name" value="Nucleotide-bd_a/b_plait_sf"/>
</dbReference>